<dbReference type="Proteomes" id="UP000054166">
    <property type="component" value="Unassembled WGS sequence"/>
</dbReference>
<accession>A0A0C3G9Q0</accession>
<dbReference type="InParanoid" id="A0A0C3G9Q0"/>
<dbReference type="AlphaFoldDB" id="A0A0C3G9Q0"/>
<reference evidence="2 3" key="1">
    <citation type="submission" date="2014-04" db="EMBL/GenBank/DDBJ databases">
        <authorList>
            <consortium name="DOE Joint Genome Institute"/>
            <person name="Kuo A."/>
            <person name="Tarkka M."/>
            <person name="Buscot F."/>
            <person name="Kohler A."/>
            <person name="Nagy L.G."/>
            <person name="Floudas D."/>
            <person name="Copeland A."/>
            <person name="Barry K.W."/>
            <person name="Cichocki N."/>
            <person name="Veneault-Fourrey C."/>
            <person name="LaButti K."/>
            <person name="Lindquist E.A."/>
            <person name="Lipzen A."/>
            <person name="Lundell T."/>
            <person name="Morin E."/>
            <person name="Murat C."/>
            <person name="Sun H."/>
            <person name="Tunlid A."/>
            <person name="Henrissat B."/>
            <person name="Grigoriev I.V."/>
            <person name="Hibbett D.S."/>
            <person name="Martin F."/>
            <person name="Nordberg H.P."/>
            <person name="Cantor M.N."/>
            <person name="Hua S.X."/>
        </authorList>
    </citation>
    <scope>NUCLEOTIDE SEQUENCE [LARGE SCALE GENOMIC DNA]</scope>
    <source>
        <strain evidence="2 3">F 1598</strain>
    </source>
</reference>
<sequence length="126" mass="14636">MHISHHCHTVSGVALLILKARIVRCLYAPPERQGTTSYDSLPKFAIDTYVKFRRDAAINRTSFAESSPRIRRTSFVLASFYSHRWQRIVVKRSFERDTIPYESLTVQDAAWHERLDSGLALRLHHV</sequence>
<organism evidence="2 3">
    <name type="scientific">Piloderma croceum (strain F 1598)</name>
    <dbReference type="NCBI Taxonomy" id="765440"/>
    <lineage>
        <taxon>Eukaryota</taxon>
        <taxon>Fungi</taxon>
        <taxon>Dikarya</taxon>
        <taxon>Basidiomycota</taxon>
        <taxon>Agaricomycotina</taxon>
        <taxon>Agaricomycetes</taxon>
        <taxon>Agaricomycetidae</taxon>
        <taxon>Atheliales</taxon>
        <taxon>Atheliaceae</taxon>
        <taxon>Piloderma</taxon>
    </lineage>
</organism>
<dbReference type="EMBL" id="KN832979">
    <property type="protein sequence ID" value="KIM87351.1"/>
    <property type="molecule type" value="Genomic_DNA"/>
</dbReference>
<keyword evidence="3" id="KW-1185">Reference proteome</keyword>
<proteinExistence type="predicted"/>
<reference evidence="3" key="2">
    <citation type="submission" date="2015-01" db="EMBL/GenBank/DDBJ databases">
        <title>Evolutionary Origins and Diversification of the Mycorrhizal Mutualists.</title>
        <authorList>
            <consortium name="DOE Joint Genome Institute"/>
            <consortium name="Mycorrhizal Genomics Consortium"/>
            <person name="Kohler A."/>
            <person name="Kuo A."/>
            <person name="Nagy L.G."/>
            <person name="Floudas D."/>
            <person name="Copeland A."/>
            <person name="Barry K.W."/>
            <person name="Cichocki N."/>
            <person name="Veneault-Fourrey C."/>
            <person name="LaButti K."/>
            <person name="Lindquist E.A."/>
            <person name="Lipzen A."/>
            <person name="Lundell T."/>
            <person name="Morin E."/>
            <person name="Murat C."/>
            <person name="Riley R."/>
            <person name="Ohm R."/>
            <person name="Sun H."/>
            <person name="Tunlid A."/>
            <person name="Henrissat B."/>
            <person name="Grigoriev I.V."/>
            <person name="Hibbett D.S."/>
            <person name="Martin F."/>
        </authorList>
    </citation>
    <scope>NUCLEOTIDE SEQUENCE [LARGE SCALE GENOMIC DNA]</scope>
    <source>
        <strain evidence="3">F 1598</strain>
    </source>
</reference>
<feature type="signal peptide" evidence="1">
    <location>
        <begin position="1"/>
        <end position="25"/>
    </location>
</feature>
<evidence type="ECO:0000313" key="3">
    <source>
        <dbReference type="Proteomes" id="UP000054166"/>
    </source>
</evidence>
<feature type="chain" id="PRO_5002174531" evidence="1">
    <location>
        <begin position="26"/>
        <end position="126"/>
    </location>
</feature>
<evidence type="ECO:0000313" key="2">
    <source>
        <dbReference type="EMBL" id="KIM87351.1"/>
    </source>
</evidence>
<protein>
    <submittedName>
        <fullName evidence="2">Uncharacterized protein</fullName>
    </submittedName>
</protein>
<gene>
    <name evidence="2" type="ORF">PILCRDRAFT_3838</name>
</gene>
<name>A0A0C3G9Q0_PILCF</name>
<dbReference type="HOGENOM" id="CLU_1982396_0_0_1"/>
<evidence type="ECO:0000256" key="1">
    <source>
        <dbReference type="SAM" id="SignalP"/>
    </source>
</evidence>
<keyword evidence="1" id="KW-0732">Signal</keyword>